<dbReference type="InterPro" id="IPR005855">
    <property type="entry name" value="GFAT"/>
</dbReference>
<dbReference type="InterPro" id="IPR046348">
    <property type="entry name" value="SIS_dom_sf"/>
</dbReference>
<evidence type="ECO:0000313" key="14">
    <source>
        <dbReference type="EMBL" id="MDR6223627.1"/>
    </source>
</evidence>
<dbReference type="NCBIfam" id="NF001484">
    <property type="entry name" value="PRK00331.1"/>
    <property type="match status" value="1"/>
</dbReference>
<dbReference type="GO" id="GO:0006002">
    <property type="term" value="P:fructose 6-phosphate metabolic process"/>
    <property type="evidence" value="ECO:0007669"/>
    <property type="project" value="TreeGrafter"/>
</dbReference>
<gene>
    <name evidence="11" type="primary">glmS</name>
    <name evidence="14" type="ORF">J2750_002100</name>
</gene>
<dbReference type="InterPro" id="IPR001347">
    <property type="entry name" value="SIS_dom"/>
</dbReference>
<dbReference type="GO" id="GO:0097367">
    <property type="term" value="F:carbohydrate derivative binding"/>
    <property type="evidence" value="ECO:0007669"/>
    <property type="project" value="InterPro"/>
</dbReference>
<evidence type="ECO:0000313" key="15">
    <source>
        <dbReference type="Proteomes" id="UP001185015"/>
    </source>
</evidence>
<dbReference type="CDD" id="cd05008">
    <property type="entry name" value="SIS_GlmS_GlmD_1"/>
    <property type="match status" value="1"/>
</dbReference>
<evidence type="ECO:0000256" key="10">
    <source>
        <dbReference type="ARBA" id="ARBA00055466"/>
    </source>
</evidence>
<feature type="domain" description="Glutamine amidotransferase type-2" evidence="12">
    <location>
        <begin position="2"/>
        <end position="222"/>
    </location>
</feature>
<dbReference type="EC" id="2.6.1.16" evidence="3 11"/>
<proteinExistence type="inferred from homology"/>
<feature type="domain" description="SIS" evidence="13">
    <location>
        <begin position="463"/>
        <end position="604"/>
    </location>
</feature>
<evidence type="ECO:0000256" key="5">
    <source>
        <dbReference type="ARBA" id="ARBA00022490"/>
    </source>
</evidence>
<reference evidence="14 15" key="1">
    <citation type="submission" date="2023-07" db="EMBL/GenBank/DDBJ databases">
        <title>Genomic Encyclopedia of Type Strains, Phase IV (KMG-IV): sequencing the most valuable type-strain genomes for metagenomic binning, comparative biology and taxonomic classification.</title>
        <authorList>
            <person name="Goeker M."/>
        </authorList>
    </citation>
    <scope>NUCLEOTIDE SEQUENCE [LARGE SCALE GENOMIC DNA]</scope>
    <source>
        <strain evidence="14 15">DSM 17273</strain>
    </source>
</reference>
<feature type="active site" description="Nucleophile; for GATase activity" evidence="11">
    <location>
        <position position="2"/>
    </location>
</feature>
<dbReference type="RefSeq" id="WP_270095385.1">
    <property type="nucleotide sequence ID" value="NZ_JAQFFK010000001.1"/>
</dbReference>
<sequence length="614" mass="67482">MCGIIGYVGTRDAAPILVESLKKLEYRGYDSAGITLLNENITTYKTIGRIKDLEKILKDDIKGNIGIGHTRWATHGVPSTVNSHPHNSGDISVVHNGIIENYLNIKEQLQKKGYKFLSETDTEVIAHLMHSKLYGSANNTEKTCDLFTALQQTLKELEGSYAITTVCGSEPDTMLAARKDSPLIIGIGDGEYYAASDVTAFLSHTKKVVFVDDLNLVKMQPSGVEFYDIDGNVIEKETTTIEWDIEAAEKAGYEHFMLKEIHEQATSVHDTFAGKLSELDGSVNLEELNISDEEIRNIDRIEIIACGTSWNAGLLGKYFFENLAGIHTDVDIASEFRYGNPIMRHNVLSIAITQSGETADTLAAVKSCKAYGCSSIAITNVVGSSITRVVDSVLYTRAGPEIGVAATKTFTAQLIVLYLLSIRFARARGTINTNEAKDLLIELKRIPGKIQKILNHKAEIRECAEIFAEERDYFFVGRNVNYPVALEGALKLKEISYIHAEGFAGGELKHGPLALLDKGTPVVAIATKGHVYDKILSNIKEVKAREAMVIAVAEKGDTEIEKYVDHVLRIPPTHEMLAPILSSVVLQLLAYYTALARDCSIDKPKNLAKSVTVE</sequence>
<comment type="subunit">
    <text evidence="11">Homodimer.</text>
</comment>
<dbReference type="FunFam" id="3.40.50.10490:FF:000022">
    <property type="entry name" value="Glutamine--fructose-6-phosphate aminotransferase [isomerizing]"/>
    <property type="match status" value="1"/>
</dbReference>
<dbReference type="InterPro" id="IPR047084">
    <property type="entry name" value="GFAT_N"/>
</dbReference>
<dbReference type="SUPFAM" id="SSF56235">
    <property type="entry name" value="N-terminal nucleophile aminohydrolases (Ntn hydrolases)"/>
    <property type="match status" value="1"/>
</dbReference>
<dbReference type="AlphaFoldDB" id="A0AA90ZDP5"/>
<feature type="domain" description="SIS" evidence="13">
    <location>
        <begin position="291"/>
        <end position="430"/>
    </location>
</feature>
<name>A0AA90ZDP5_9EURY</name>
<dbReference type="Pfam" id="PF13522">
    <property type="entry name" value="GATase_6"/>
    <property type="match status" value="1"/>
</dbReference>
<dbReference type="InterPro" id="IPR035490">
    <property type="entry name" value="GlmS/FrlB_SIS"/>
</dbReference>
<dbReference type="InterPro" id="IPR029055">
    <property type="entry name" value="Ntn_hydrolases_N"/>
</dbReference>
<dbReference type="PROSITE" id="PS51464">
    <property type="entry name" value="SIS"/>
    <property type="match status" value="2"/>
</dbReference>
<evidence type="ECO:0000256" key="11">
    <source>
        <dbReference type="HAMAP-Rule" id="MF_00164"/>
    </source>
</evidence>
<dbReference type="GO" id="GO:0005975">
    <property type="term" value="P:carbohydrate metabolic process"/>
    <property type="evidence" value="ECO:0007669"/>
    <property type="project" value="UniProtKB-UniRule"/>
</dbReference>
<dbReference type="CDD" id="cd00714">
    <property type="entry name" value="GFAT"/>
    <property type="match status" value="1"/>
</dbReference>
<dbReference type="Pfam" id="PF01380">
    <property type="entry name" value="SIS"/>
    <property type="match status" value="2"/>
</dbReference>
<dbReference type="CDD" id="cd05009">
    <property type="entry name" value="SIS_GlmS_GlmD_2"/>
    <property type="match status" value="1"/>
</dbReference>
<keyword evidence="6 11" id="KW-0032">Aminotransferase</keyword>
<keyword evidence="15" id="KW-1185">Reference proteome</keyword>
<comment type="subcellular location">
    <subcellularLocation>
        <location evidence="2 11">Cytoplasm</location>
    </subcellularLocation>
</comment>
<dbReference type="InterPro" id="IPR017932">
    <property type="entry name" value="GATase_2_dom"/>
</dbReference>
<evidence type="ECO:0000256" key="6">
    <source>
        <dbReference type="ARBA" id="ARBA00022576"/>
    </source>
</evidence>
<dbReference type="Gene3D" id="3.60.20.10">
    <property type="entry name" value="Glutamine Phosphoribosylpyrophosphate, subunit 1, domain 1"/>
    <property type="match status" value="1"/>
</dbReference>
<keyword evidence="5 11" id="KW-0963">Cytoplasm</keyword>
<comment type="caution">
    <text evidence="14">The sequence shown here is derived from an EMBL/GenBank/DDBJ whole genome shotgun (WGS) entry which is preliminary data.</text>
</comment>
<dbReference type="EMBL" id="JAVDQI010000010">
    <property type="protein sequence ID" value="MDR6223627.1"/>
    <property type="molecule type" value="Genomic_DNA"/>
</dbReference>
<feature type="initiator methionine" description="Removed" evidence="11">
    <location>
        <position position="1"/>
    </location>
</feature>
<dbReference type="FunFam" id="3.60.20.10:FF:000006">
    <property type="entry name" value="Glutamine--fructose-6-phosphate aminotransferase [isomerizing]"/>
    <property type="match status" value="1"/>
</dbReference>
<dbReference type="HAMAP" id="MF_00164">
    <property type="entry name" value="GlmS"/>
    <property type="match status" value="1"/>
</dbReference>
<dbReference type="PROSITE" id="PS51278">
    <property type="entry name" value="GATASE_TYPE_2"/>
    <property type="match status" value="1"/>
</dbReference>
<dbReference type="GO" id="GO:0004360">
    <property type="term" value="F:glutamine-fructose-6-phosphate transaminase (isomerizing) activity"/>
    <property type="evidence" value="ECO:0007669"/>
    <property type="project" value="UniProtKB-UniRule"/>
</dbReference>
<dbReference type="NCBIfam" id="TIGR01135">
    <property type="entry name" value="glmS"/>
    <property type="match status" value="1"/>
</dbReference>
<dbReference type="Proteomes" id="UP001185015">
    <property type="component" value="Unassembled WGS sequence"/>
</dbReference>
<evidence type="ECO:0000259" key="12">
    <source>
        <dbReference type="PROSITE" id="PS51278"/>
    </source>
</evidence>
<evidence type="ECO:0000256" key="7">
    <source>
        <dbReference type="ARBA" id="ARBA00022679"/>
    </source>
</evidence>
<dbReference type="GO" id="GO:0006047">
    <property type="term" value="P:UDP-N-acetylglucosamine metabolic process"/>
    <property type="evidence" value="ECO:0007669"/>
    <property type="project" value="TreeGrafter"/>
</dbReference>
<keyword evidence="7 11" id="KW-0808">Transferase</keyword>
<dbReference type="GO" id="GO:0005737">
    <property type="term" value="C:cytoplasm"/>
    <property type="evidence" value="ECO:0007669"/>
    <property type="project" value="UniProtKB-SubCell"/>
</dbReference>
<protein>
    <recommendedName>
        <fullName evidence="4 11">Glutamine--fructose-6-phosphate aminotransferase [isomerizing]</fullName>
        <ecNumber evidence="3 11">2.6.1.16</ecNumber>
    </recommendedName>
    <alternativeName>
        <fullName evidence="11">D-fructose-6-phosphate amidotransferase</fullName>
    </alternativeName>
    <alternativeName>
        <fullName evidence="11">GFAT</fullName>
    </alternativeName>
    <alternativeName>
        <fullName evidence="11">Glucosamine-6-phosphate synthase</fullName>
    </alternativeName>
    <alternativeName>
        <fullName evidence="11">Hexosephosphate aminotransferase</fullName>
    </alternativeName>
    <alternativeName>
        <fullName evidence="11">L-glutamine--D-fructose-6-phosphate amidotransferase</fullName>
    </alternativeName>
</protein>
<evidence type="ECO:0000256" key="9">
    <source>
        <dbReference type="ARBA" id="ARBA00022962"/>
    </source>
</evidence>
<evidence type="ECO:0000256" key="2">
    <source>
        <dbReference type="ARBA" id="ARBA00004496"/>
    </source>
</evidence>
<evidence type="ECO:0000256" key="3">
    <source>
        <dbReference type="ARBA" id="ARBA00012916"/>
    </source>
</evidence>
<comment type="function">
    <text evidence="10 11">Catalyzes the first step in hexosamine metabolism, converting fructose-6P into glucosamine-6P using glutamine as a nitrogen source.</text>
</comment>
<dbReference type="PANTHER" id="PTHR10937:SF0">
    <property type="entry name" value="GLUTAMINE--FRUCTOSE-6-PHOSPHATE TRANSAMINASE (ISOMERIZING)"/>
    <property type="match status" value="1"/>
</dbReference>
<evidence type="ECO:0000256" key="8">
    <source>
        <dbReference type="ARBA" id="ARBA00022737"/>
    </source>
</evidence>
<dbReference type="SUPFAM" id="SSF53697">
    <property type="entry name" value="SIS domain"/>
    <property type="match status" value="1"/>
</dbReference>
<dbReference type="PANTHER" id="PTHR10937">
    <property type="entry name" value="GLUCOSAMINE--FRUCTOSE-6-PHOSPHATE AMINOTRANSFERASE, ISOMERIZING"/>
    <property type="match status" value="1"/>
</dbReference>
<organism evidence="14 15">
    <name type="scientific">Methanococcoides alaskense</name>
    <dbReference type="NCBI Taxonomy" id="325778"/>
    <lineage>
        <taxon>Archaea</taxon>
        <taxon>Methanobacteriati</taxon>
        <taxon>Methanobacteriota</taxon>
        <taxon>Stenosarchaea group</taxon>
        <taxon>Methanomicrobia</taxon>
        <taxon>Methanosarcinales</taxon>
        <taxon>Methanosarcinaceae</taxon>
        <taxon>Methanococcoides</taxon>
    </lineage>
</organism>
<comment type="catalytic activity">
    <reaction evidence="1 11">
        <text>D-fructose 6-phosphate + L-glutamine = D-glucosamine 6-phosphate + L-glutamate</text>
        <dbReference type="Rhea" id="RHEA:13237"/>
        <dbReference type="ChEBI" id="CHEBI:29985"/>
        <dbReference type="ChEBI" id="CHEBI:58359"/>
        <dbReference type="ChEBI" id="CHEBI:58725"/>
        <dbReference type="ChEBI" id="CHEBI:61527"/>
        <dbReference type="EC" id="2.6.1.16"/>
    </reaction>
</comment>
<dbReference type="InterPro" id="IPR035466">
    <property type="entry name" value="GlmS/AgaS_SIS"/>
</dbReference>
<dbReference type="Gene3D" id="3.40.50.10490">
    <property type="entry name" value="Glucose-6-phosphate isomerase like protein, domain 1"/>
    <property type="match status" value="2"/>
</dbReference>
<evidence type="ECO:0000256" key="1">
    <source>
        <dbReference type="ARBA" id="ARBA00001031"/>
    </source>
</evidence>
<dbReference type="GO" id="GO:0006487">
    <property type="term" value="P:protein N-linked glycosylation"/>
    <property type="evidence" value="ECO:0007669"/>
    <property type="project" value="TreeGrafter"/>
</dbReference>
<accession>A0AA90ZDP5</accession>
<dbReference type="FunFam" id="3.40.50.10490:FF:000001">
    <property type="entry name" value="Glutamine--fructose-6-phosphate aminotransferase [isomerizing]"/>
    <property type="match status" value="1"/>
</dbReference>
<evidence type="ECO:0000256" key="4">
    <source>
        <dbReference type="ARBA" id="ARBA00016090"/>
    </source>
</evidence>
<keyword evidence="8" id="KW-0677">Repeat</keyword>
<keyword evidence="9" id="KW-0315">Glutamine amidotransferase</keyword>
<evidence type="ECO:0000259" key="13">
    <source>
        <dbReference type="PROSITE" id="PS51464"/>
    </source>
</evidence>
<feature type="active site" description="For Fru-6P isomerization activity" evidence="11">
    <location>
        <position position="609"/>
    </location>
</feature>